<organism evidence="2 3">
    <name type="scientific">Cinara cedri</name>
    <dbReference type="NCBI Taxonomy" id="506608"/>
    <lineage>
        <taxon>Eukaryota</taxon>
        <taxon>Metazoa</taxon>
        <taxon>Ecdysozoa</taxon>
        <taxon>Arthropoda</taxon>
        <taxon>Hexapoda</taxon>
        <taxon>Insecta</taxon>
        <taxon>Pterygota</taxon>
        <taxon>Neoptera</taxon>
        <taxon>Paraneoptera</taxon>
        <taxon>Hemiptera</taxon>
        <taxon>Sternorrhyncha</taxon>
        <taxon>Aphidomorpha</taxon>
        <taxon>Aphidoidea</taxon>
        <taxon>Aphididae</taxon>
        <taxon>Lachninae</taxon>
        <taxon>Cinara</taxon>
    </lineage>
</organism>
<evidence type="ECO:0000256" key="1">
    <source>
        <dbReference type="SAM" id="MobiDB-lite"/>
    </source>
</evidence>
<dbReference type="EMBL" id="CABPRJ010000980">
    <property type="protein sequence ID" value="VVC33993.1"/>
    <property type="molecule type" value="Genomic_DNA"/>
</dbReference>
<feature type="compositionally biased region" description="Basic and acidic residues" evidence="1">
    <location>
        <begin position="149"/>
        <end position="159"/>
    </location>
</feature>
<keyword evidence="3" id="KW-1185">Reference proteome</keyword>
<feature type="compositionally biased region" description="Basic residues" evidence="1">
    <location>
        <begin position="180"/>
        <end position="189"/>
    </location>
</feature>
<feature type="region of interest" description="Disordered" evidence="1">
    <location>
        <begin position="68"/>
        <end position="97"/>
    </location>
</feature>
<evidence type="ECO:0000313" key="2">
    <source>
        <dbReference type="EMBL" id="VVC33993.1"/>
    </source>
</evidence>
<gene>
    <name evidence="2" type="ORF">CINCED_3A010444</name>
</gene>
<dbReference type="OrthoDB" id="338650at2759"/>
<protein>
    <submittedName>
        <fullName evidence="2">Uncharacterized protein</fullName>
    </submittedName>
</protein>
<feature type="region of interest" description="Disordered" evidence="1">
    <location>
        <begin position="125"/>
        <end position="166"/>
    </location>
</feature>
<dbReference type="AlphaFoldDB" id="A0A5E4MU94"/>
<reference evidence="2 3" key="1">
    <citation type="submission" date="2019-08" db="EMBL/GenBank/DDBJ databases">
        <authorList>
            <person name="Alioto T."/>
            <person name="Alioto T."/>
            <person name="Gomez Garrido J."/>
        </authorList>
    </citation>
    <scope>NUCLEOTIDE SEQUENCE [LARGE SCALE GENOMIC DNA]</scope>
</reference>
<dbReference type="Proteomes" id="UP000325440">
    <property type="component" value="Unassembled WGS sequence"/>
</dbReference>
<name>A0A5E4MU94_9HEMI</name>
<evidence type="ECO:0000313" key="3">
    <source>
        <dbReference type="Proteomes" id="UP000325440"/>
    </source>
</evidence>
<feature type="region of interest" description="Disordered" evidence="1">
    <location>
        <begin position="180"/>
        <end position="229"/>
    </location>
</feature>
<proteinExistence type="predicted"/>
<feature type="compositionally biased region" description="Low complexity" evidence="1">
    <location>
        <begin position="84"/>
        <end position="97"/>
    </location>
</feature>
<accession>A0A5E4MU94</accession>
<sequence>MSSDDYCRRRGRRVGAAGGSAAAAAAAAAAASAATTVRGGGDQQQQVPPQFPSVCRLVEKYTMLIERHRQKQNGLTPSARRKPSASAAAGDNGAAAGGTAAAVPSAVAAAAAASTLAVDVSSDYSSLSKSAGPCESLGSIIPGSDEDEKQTNSDDEKVRSGNGRRTQLQVVSRLLEVNRTKVKRKRRKSWTGPVGREGPNGGDGVGPCRKGHSLDQGYETTHHHNRDHHQDLSAVRLYHHAGLFRSFSTSSGGAGDINGSVVVLDGGSEGANGCHVPGARQFRTPSVVVSDHSEDPVSFSSMFTLDDLDELETRPDCGFNDSSSDCSAASTWSAAGSVISVLDADYSLHTPERRISGCSTCSGGEDDQDAEFRPTKLKPKVSVIRISKPSHPVTFSS</sequence>